<dbReference type="STRING" id="76123.AS203_11380"/>
<accession>A0A0S2KMU0</accession>
<dbReference type="eggNOG" id="COG0103">
    <property type="taxonomic scope" value="Bacteria"/>
</dbReference>
<evidence type="ECO:0000256" key="3">
    <source>
        <dbReference type="ARBA" id="ARBA00023274"/>
    </source>
</evidence>
<reference evidence="9" key="1">
    <citation type="submission" date="2015-11" db="EMBL/GenBank/DDBJ databases">
        <authorList>
            <person name="Holder M.E."/>
            <person name="Ajami N.J."/>
            <person name="Petrosino J.F."/>
        </authorList>
    </citation>
    <scope>NUCLEOTIDE SEQUENCE [LARGE SCALE GENOMIC DNA]</scope>
    <source>
        <strain evidence="9">F0113</strain>
    </source>
</reference>
<dbReference type="EMBL" id="CP013195">
    <property type="protein sequence ID" value="ALO49612.1"/>
    <property type="molecule type" value="Genomic_DNA"/>
</dbReference>
<sequence length="128" mass="14411">MEMINAIGRRKSSVARVYLTEGTGKITINKKDLTVYFPSAILQFVVKQPLQLLDVTEKYDIKANLDGGGFTGQSQALRLAIARALVKINADDKKALKDEGFLTRDSRAVERKKPGRPKARKRFQFSKR</sequence>
<dbReference type="GO" id="GO:0022627">
    <property type="term" value="C:cytosolic small ribosomal subunit"/>
    <property type="evidence" value="ECO:0007669"/>
    <property type="project" value="TreeGrafter"/>
</dbReference>
<organism evidence="8 9">
    <name type="scientific">Hoylesella enoeca</name>
    <dbReference type="NCBI Taxonomy" id="76123"/>
    <lineage>
        <taxon>Bacteria</taxon>
        <taxon>Pseudomonadati</taxon>
        <taxon>Bacteroidota</taxon>
        <taxon>Bacteroidia</taxon>
        <taxon>Bacteroidales</taxon>
        <taxon>Prevotellaceae</taxon>
        <taxon>Hoylesella</taxon>
    </lineage>
</organism>
<feature type="region of interest" description="Disordered" evidence="7">
    <location>
        <begin position="107"/>
        <end position="128"/>
    </location>
</feature>
<dbReference type="KEGG" id="peo:AS203_11380"/>
<dbReference type="InterPro" id="IPR014721">
    <property type="entry name" value="Ribsml_uS5_D2-typ_fold_subgr"/>
</dbReference>
<evidence type="ECO:0000313" key="8">
    <source>
        <dbReference type="EMBL" id="ALO49612.1"/>
    </source>
</evidence>
<protein>
    <recommendedName>
        <fullName evidence="4 5">Small ribosomal subunit protein uS9</fullName>
    </recommendedName>
</protein>
<dbReference type="NCBIfam" id="NF001099">
    <property type="entry name" value="PRK00132.1"/>
    <property type="match status" value="1"/>
</dbReference>
<dbReference type="InterPro" id="IPR020568">
    <property type="entry name" value="Ribosomal_Su5_D2-typ_SF"/>
</dbReference>
<dbReference type="InterPro" id="IPR020574">
    <property type="entry name" value="Ribosomal_uS9_CS"/>
</dbReference>
<evidence type="ECO:0000313" key="9">
    <source>
        <dbReference type="Proteomes" id="UP000056252"/>
    </source>
</evidence>
<dbReference type="FunFam" id="3.30.230.10:FF:000001">
    <property type="entry name" value="30S ribosomal protein S9"/>
    <property type="match status" value="1"/>
</dbReference>
<dbReference type="HAMAP" id="MF_00532_B">
    <property type="entry name" value="Ribosomal_uS9_B"/>
    <property type="match status" value="1"/>
</dbReference>
<feature type="compositionally biased region" description="Basic residues" evidence="7">
    <location>
        <begin position="113"/>
        <end position="128"/>
    </location>
</feature>
<keyword evidence="3 5" id="KW-0687">Ribonucleoprotein</keyword>
<dbReference type="PROSITE" id="PS00360">
    <property type="entry name" value="RIBOSOMAL_S9"/>
    <property type="match status" value="1"/>
</dbReference>
<dbReference type="PANTHER" id="PTHR21569">
    <property type="entry name" value="RIBOSOMAL PROTEIN S9"/>
    <property type="match status" value="1"/>
</dbReference>
<dbReference type="InterPro" id="IPR000754">
    <property type="entry name" value="Ribosomal_uS9"/>
</dbReference>
<dbReference type="OrthoDB" id="9803965at2"/>
<evidence type="ECO:0000256" key="5">
    <source>
        <dbReference type="HAMAP-Rule" id="MF_00532"/>
    </source>
</evidence>
<dbReference type="Pfam" id="PF00380">
    <property type="entry name" value="Ribosomal_S9"/>
    <property type="match status" value="1"/>
</dbReference>
<evidence type="ECO:0000256" key="6">
    <source>
        <dbReference type="RuleBase" id="RU003815"/>
    </source>
</evidence>
<proteinExistence type="inferred from homology"/>
<dbReference type="Gene3D" id="3.30.230.10">
    <property type="match status" value="1"/>
</dbReference>
<evidence type="ECO:0000256" key="4">
    <source>
        <dbReference type="ARBA" id="ARBA00035259"/>
    </source>
</evidence>
<dbReference type="GO" id="GO:0006412">
    <property type="term" value="P:translation"/>
    <property type="evidence" value="ECO:0007669"/>
    <property type="project" value="UniProtKB-UniRule"/>
</dbReference>
<evidence type="ECO:0000256" key="7">
    <source>
        <dbReference type="SAM" id="MobiDB-lite"/>
    </source>
</evidence>
<name>A0A0S2KMU0_9BACT</name>
<dbReference type="RefSeq" id="WP_025065000.1">
    <property type="nucleotide sequence ID" value="NZ_CAUPOR010000001.1"/>
</dbReference>
<dbReference type="GO" id="GO:0003735">
    <property type="term" value="F:structural constituent of ribosome"/>
    <property type="evidence" value="ECO:0007669"/>
    <property type="project" value="InterPro"/>
</dbReference>
<gene>
    <name evidence="5" type="primary">rpsI</name>
    <name evidence="8" type="ORF">AS203_11380</name>
</gene>
<dbReference type="Proteomes" id="UP000056252">
    <property type="component" value="Chromosome"/>
</dbReference>
<dbReference type="AlphaFoldDB" id="A0A0S2KMU0"/>
<evidence type="ECO:0000256" key="2">
    <source>
        <dbReference type="ARBA" id="ARBA00022980"/>
    </source>
</evidence>
<comment type="similarity">
    <text evidence="1 5 6">Belongs to the universal ribosomal protein uS9 family.</text>
</comment>
<keyword evidence="9" id="KW-1185">Reference proteome</keyword>
<keyword evidence="2 5" id="KW-0689">Ribosomal protein</keyword>
<dbReference type="PANTHER" id="PTHR21569:SF1">
    <property type="entry name" value="SMALL RIBOSOMAL SUBUNIT PROTEIN US9M"/>
    <property type="match status" value="1"/>
</dbReference>
<dbReference type="GO" id="GO:0003723">
    <property type="term" value="F:RNA binding"/>
    <property type="evidence" value="ECO:0007669"/>
    <property type="project" value="TreeGrafter"/>
</dbReference>
<dbReference type="InterPro" id="IPR023035">
    <property type="entry name" value="Ribosomal_uS9_bac/plastid"/>
</dbReference>
<evidence type="ECO:0000256" key="1">
    <source>
        <dbReference type="ARBA" id="ARBA00005251"/>
    </source>
</evidence>
<dbReference type="SUPFAM" id="SSF54211">
    <property type="entry name" value="Ribosomal protein S5 domain 2-like"/>
    <property type="match status" value="1"/>
</dbReference>